<feature type="binding site" evidence="14">
    <location>
        <position position="142"/>
    </location>
    <ligand>
        <name>[4Fe-4S] cluster</name>
        <dbReference type="ChEBI" id="CHEBI:49883"/>
        <note>4Fe-4S-S-AdoMet</note>
    </ligand>
</feature>
<reference evidence="18" key="1">
    <citation type="journal article" date="2023" name="Mar. Drugs">
        <title>Gemmata algarum, a Novel Planctomycete Isolated from an Algal Mat, Displays Antimicrobial Activity.</title>
        <authorList>
            <person name="Kumar G."/>
            <person name="Kallscheuer N."/>
            <person name="Kashif M."/>
            <person name="Ahamad S."/>
            <person name="Jagadeeshwari U."/>
            <person name="Pannikurungottu S."/>
            <person name="Haufschild T."/>
            <person name="Kabuu M."/>
            <person name="Sasikala C."/>
            <person name="Jogler C."/>
            <person name="Ramana C."/>
        </authorList>
    </citation>
    <scope>NUCLEOTIDE SEQUENCE [LARGE SCALE GENOMIC DNA]</scope>
    <source>
        <strain evidence="18">JC673</strain>
    </source>
</reference>
<protein>
    <recommendedName>
        <fullName evidence="14">Probable dual-specificity RNA methyltransferase RlmN</fullName>
        <ecNumber evidence="14">2.1.1.192</ecNumber>
    </recommendedName>
    <alternativeName>
        <fullName evidence="14">23S rRNA (adenine(2503)-C(2))-methyltransferase</fullName>
    </alternativeName>
    <alternativeName>
        <fullName evidence="14">23S rRNA m2A2503 methyltransferase</fullName>
    </alternativeName>
    <alternativeName>
        <fullName evidence="14">Ribosomal RNA large subunit methyltransferase N</fullName>
    </alternativeName>
    <alternativeName>
        <fullName evidence="14">tRNA (adenine(37)-C(2))-methyltransferase</fullName>
    </alternativeName>
    <alternativeName>
        <fullName evidence="14">tRNA m2A37 methyltransferase</fullName>
    </alternativeName>
</protein>
<dbReference type="InterPro" id="IPR007197">
    <property type="entry name" value="rSAM"/>
</dbReference>
<dbReference type="InterPro" id="IPR027492">
    <property type="entry name" value="RNA_MTrfase_RlmN"/>
</dbReference>
<feature type="domain" description="Radical SAM core" evidence="16">
    <location>
        <begin position="121"/>
        <end position="360"/>
    </location>
</feature>
<comment type="subcellular location">
    <subcellularLocation>
        <location evidence="1 14">Cytoplasm</location>
    </subcellularLocation>
</comment>
<comment type="similarity">
    <text evidence="2 14">Belongs to the radical SAM superfamily. RlmN family.</text>
</comment>
<feature type="binding site" evidence="14">
    <location>
        <position position="223"/>
    </location>
    <ligand>
        <name>S-adenosyl-L-methionine</name>
        <dbReference type="ChEBI" id="CHEBI:59789"/>
    </ligand>
</feature>
<feature type="binding site" evidence="14">
    <location>
        <position position="135"/>
    </location>
    <ligand>
        <name>[4Fe-4S] cluster</name>
        <dbReference type="ChEBI" id="CHEBI:49883"/>
        <note>4Fe-4S-S-AdoMet</note>
    </ligand>
</feature>
<evidence type="ECO:0000256" key="8">
    <source>
        <dbReference type="ARBA" id="ARBA00022691"/>
    </source>
</evidence>
<dbReference type="SFLD" id="SFLDF00275">
    <property type="entry name" value="adenosine_C2_methyltransferase"/>
    <property type="match status" value="1"/>
</dbReference>
<comment type="catalytic activity">
    <reaction evidence="14">
        <text>adenosine(37) in tRNA + 2 reduced [2Fe-2S]-[ferredoxin] + 2 S-adenosyl-L-methionine = 2-methyladenosine(37) in tRNA + 5'-deoxyadenosine + L-methionine + 2 oxidized [2Fe-2S]-[ferredoxin] + S-adenosyl-L-homocysteine</text>
        <dbReference type="Rhea" id="RHEA:43332"/>
        <dbReference type="Rhea" id="RHEA-COMP:10000"/>
        <dbReference type="Rhea" id="RHEA-COMP:10001"/>
        <dbReference type="Rhea" id="RHEA-COMP:10162"/>
        <dbReference type="Rhea" id="RHEA-COMP:10485"/>
        <dbReference type="ChEBI" id="CHEBI:17319"/>
        <dbReference type="ChEBI" id="CHEBI:33737"/>
        <dbReference type="ChEBI" id="CHEBI:33738"/>
        <dbReference type="ChEBI" id="CHEBI:57844"/>
        <dbReference type="ChEBI" id="CHEBI:57856"/>
        <dbReference type="ChEBI" id="CHEBI:59789"/>
        <dbReference type="ChEBI" id="CHEBI:74411"/>
        <dbReference type="ChEBI" id="CHEBI:74497"/>
        <dbReference type="EC" id="2.1.1.192"/>
    </reaction>
</comment>
<dbReference type="InterPro" id="IPR048641">
    <property type="entry name" value="RlmN_N"/>
</dbReference>
<evidence type="ECO:0000256" key="4">
    <source>
        <dbReference type="ARBA" id="ARBA00022490"/>
    </source>
</evidence>
<dbReference type="PANTHER" id="PTHR30544:SF5">
    <property type="entry name" value="RADICAL SAM CORE DOMAIN-CONTAINING PROTEIN"/>
    <property type="match status" value="1"/>
</dbReference>
<dbReference type="RefSeq" id="WP_320684692.1">
    <property type="nucleotide sequence ID" value="NZ_JAXBLV010000001.1"/>
</dbReference>
<feature type="active site" description="S-methylcysteine intermediate" evidence="14">
    <location>
        <position position="365"/>
    </location>
</feature>
<keyword evidence="5 14" id="KW-0698">rRNA processing</keyword>
<dbReference type="SUPFAM" id="SSF102114">
    <property type="entry name" value="Radical SAM enzymes"/>
    <property type="match status" value="1"/>
</dbReference>
<keyword evidence="18" id="KW-1185">Reference proteome</keyword>
<evidence type="ECO:0000256" key="12">
    <source>
        <dbReference type="ARBA" id="ARBA00023014"/>
    </source>
</evidence>
<feature type="region of interest" description="Disordered" evidence="15">
    <location>
        <begin position="1"/>
        <end position="24"/>
    </location>
</feature>
<evidence type="ECO:0000256" key="10">
    <source>
        <dbReference type="ARBA" id="ARBA00022723"/>
    </source>
</evidence>
<evidence type="ECO:0000313" key="17">
    <source>
        <dbReference type="EMBL" id="MDY3557645.1"/>
    </source>
</evidence>
<dbReference type="InterPro" id="IPR040072">
    <property type="entry name" value="Methyltransferase_A"/>
</dbReference>
<dbReference type="EMBL" id="JAXBLV010000001">
    <property type="protein sequence ID" value="MDY3557645.1"/>
    <property type="molecule type" value="Genomic_DNA"/>
</dbReference>
<dbReference type="CDD" id="cd01335">
    <property type="entry name" value="Radical_SAM"/>
    <property type="match status" value="1"/>
</dbReference>
<keyword evidence="10 14" id="KW-0479">Metal-binding</keyword>
<keyword evidence="6 14" id="KW-0489">Methyltransferase</keyword>
<evidence type="ECO:0000256" key="3">
    <source>
        <dbReference type="ARBA" id="ARBA00022485"/>
    </source>
</evidence>
<feature type="binding site" evidence="14">
    <location>
        <begin position="191"/>
        <end position="192"/>
    </location>
    <ligand>
        <name>S-adenosyl-L-methionine</name>
        <dbReference type="ChEBI" id="CHEBI:59789"/>
    </ligand>
</feature>
<comment type="catalytic activity">
    <reaction evidence="14">
        <text>adenosine(2503) in 23S rRNA + 2 reduced [2Fe-2S]-[ferredoxin] + 2 S-adenosyl-L-methionine = 2-methyladenosine(2503) in 23S rRNA + 5'-deoxyadenosine + L-methionine + 2 oxidized [2Fe-2S]-[ferredoxin] + S-adenosyl-L-homocysteine</text>
        <dbReference type="Rhea" id="RHEA:42916"/>
        <dbReference type="Rhea" id="RHEA-COMP:10000"/>
        <dbReference type="Rhea" id="RHEA-COMP:10001"/>
        <dbReference type="Rhea" id="RHEA-COMP:10152"/>
        <dbReference type="Rhea" id="RHEA-COMP:10282"/>
        <dbReference type="ChEBI" id="CHEBI:17319"/>
        <dbReference type="ChEBI" id="CHEBI:33737"/>
        <dbReference type="ChEBI" id="CHEBI:33738"/>
        <dbReference type="ChEBI" id="CHEBI:57844"/>
        <dbReference type="ChEBI" id="CHEBI:57856"/>
        <dbReference type="ChEBI" id="CHEBI:59789"/>
        <dbReference type="ChEBI" id="CHEBI:74411"/>
        <dbReference type="ChEBI" id="CHEBI:74497"/>
        <dbReference type="EC" id="2.1.1.192"/>
    </reaction>
</comment>
<feature type="active site" description="Proton acceptor" evidence="14">
    <location>
        <position position="115"/>
    </location>
</feature>
<dbReference type="Proteomes" id="UP001272242">
    <property type="component" value="Unassembled WGS sequence"/>
</dbReference>
<evidence type="ECO:0000256" key="15">
    <source>
        <dbReference type="SAM" id="MobiDB-lite"/>
    </source>
</evidence>
<dbReference type="GO" id="GO:0032259">
    <property type="term" value="P:methylation"/>
    <property type="evidence" value="ECO:0007669"/>
    <property type="project" value="UniProtKB-KW"/>
</dbReference>
<dbReference type="InterPro" id="IPR058240">
    <property type="entry name" value="rSAM_sf"/>
</dbReference>
<evidence type="ECO:0000256" key="9">
    <source>
        <dbReference type="ARBA" id="ARBA00022694"/>
    </source>
</evidence>
<dbReference type="Gene3D" id="1.10.150.530">
    <property type="match status" value="1"/>
</dbReference>
<dbReference type="GO" id="GO:0008168">
    <property type="term" value="F:methyltransferase activity"/>
    <property type="evidence" value="ECO:0007669"/>
    <property type="project" value="UniProtKB-KW"/>
</dbReference>
<keyword evidence="8 14" id="KW-0949">S-adenosyl-L-methionine</keyword>
<evidence type="ECO:0000256" key="14">
    <source>
        <dbReference type="HAMAP-Rule" id="MF_01849"/>
    </source>
</evidence>
<dbReference type="Pfam" id="PF04055">
    <property type="entry name" value="Radical_SAM"/>
    <property type="match status" value="1"/>
</dbReference>
<comment type="miscellaneous">
    <text evidence="14">Reaction proceeds by a ping-pong mechanism involving intermediate methylation of a conserved cysteine residue.</text>
</comment>
<accession>A0ABU5ER59</accession>
<organism evidence="17 18">
    <name type="scientific">Gemmata algarum</name>
    <dbReference type="NCBI Taxonomy" id="2975278"/>
    <lineage>
        <taxon>Bacteria</taxon>
        <taxon>Pseudomonadati</taxon>
        <taxon>Planctomycetota</taxon>
        <taxon>Planctomycetia</taxon>
        <taxon>Gemmatales</taxon>
        <taxon>Gemmataceae</taxon>
        <taxon>Gemmata</taxon>
    </lineage>
</organism>
<dbReference type="HAMAP" id="MF_01849">
    <property type="entry name" value="RNA_methyltr_RlmN"/>
    <property type="match status" value="1"/>
</dbReference>
<evidence type="ECO:0000313" key="18">
    <source>
        <dbReference type="Proteomes" id="UP001272242"/>
    </source>
</evidence>
<keyword evidence="4 14" id="KW-0963">Cytoplasm</keyword>
<dbReference type="InterPro" id="IPR004383">
    <property type="entry name" value="rRNA_lsu_MTrfase_RlmN/Cfr"/>
</dbReference>
<keyword evidence="9 14" id="KW-0819">tRNA processing</keyword>
<feature type="binding site" evidence="14">
    <location>
        <position position="139"/>
    </location>
    <ligand>
        <name>[4Fe-4S] cluster</name>
        <dbReference type="ChEBI" id="CHEBI:49883"/>
        <note>4Fe-4S-S-AdoMet</note>
    </ligand>
</feature>
<keyword evidence="11 14" id="KW-0408">Iron</keyword>
<dbReference type="NCBIfam" id="TIGR00048">
    <property type="entry name" value="rRNA_mod_RlmN"/>
    <property type="match status" value="1"/>
</dbReference>
<evidence type="ECO:0000256" key="13">
    <source>
        <dbReference type="ARBA" id="ARBA00023157"/>
    </source>
</evidence>
<evidence type="ECO:0000256" key="5">
    <source>
        <dbReference type="ARBA" id="ARBA00022552"/>
    </source>
</evidence>
<dbReference type="SFLD" id="SFLDS00029">
    <property type="entry name" value="Radical_SAM"/>
    <property type="match status" value="1"/>
</dbReference>
<dbReference type="PANTHER" id="PTHR30544">
    <property type="entry name" value="23S RRNA METHYLTRANSFERASE"/>
    <property type="match status" value="1"/>
</dbReference>
<dbReference type="SFLD" id="SFLDG01062">
    <property type="entry name" value="methyltransferase_(Class_A)"/>
    <property type="match status" value="1"/>
</dbReference>
<keyword evidence="13 14" id="KW-1015">Disulfide bond</keyword>
<proteinExistence type="inferred from homology"/>
<comment type="cofactor">
    <cofactor evidence="14">
        <name>[4Fe-4S] cluster</name>
        <dbReference type="ChEBI" id="CHEBI:49883"/>
    </cofactor>
    <text evidence="14">Binds 1 [4Fe-4S] cluster. The cluster is coordinated with 3 cysteines and an exchangeable S-adenosyl-L-methionine.</text>
</comment>
<feature type="binding site" evidence="14">
    <location>
        <begin position="246"/>
        <end position="248"/>
    </location>
    <ligand>
        <name>S-adenosyl-L-methionine</name>
        <dbReference type="ChEBI" id="CHEBI:59789"/>
    </ligand>
</feature>
<evidence type="ECO:0000256" key="6">
    <source>
        <dbReference type="ARBA" id="ARBA00022603"/>
    </source>
</evidence>
<dbReference type="PIRSF" id="PIRSF006004">
    <property type="entry name" value="CHP00048"/>
    <property type="match status" value="1"/>
</dbReference>
<name>A0ABU5ER59_9BACT</name>
<evidence type="ECO:0000256" key="11">
    <source>
        <dbReference type="ARBA" id="ARBA00023004"/>
    </source>
</evidence>
<keyword evidence="3 14" id="KW-0004">4Fe-4S</keyword>
<keyword evidence="7 14" id="KW-0808">Transferase</keyword>
<keyword evidence="12 14" id="KW-0411">Iron-sulfur</keyword>
<evidence type="ECO:0000259" key="16">
    <source>
        <dbReference type="PROSITE" id="PS51918"/>
    </source>
</evidence>
<dbReference type="Pfam" id="PF21016">
    <property type="entry name" value="RlmN_N"/>
    <property type="match status" value="1"/>
</dbReference>
<evidence type="ECO:0000256" key="7">
    <source>
        <dbReference type="ARBA" id="ARBA00022679"/>
    </source>
</evidence>
<comment type="caution">
    <text evidence="17">The sequence shown here is derived from an EMBL/GenBank/DDBJ whole genome shotgun (WGS) entry which is preliminary data.</text>
</comment>
<gene>
    <name evidence="14 17" type="primary">rlmN</name>
    <name evidence="17" type="ORF">R5W23_000173</name>
</gene>
<evidence type="ECO:0000256" key="1">
    <source>
        <dbReference type="ARBA" id="ARBA00004496"/>
    </source>
</evidence>
<dbReference type="InterPro" id="IPR013785">
    <property type="entry name" value="Aldolase_TIM"/>
</dbReference>
<sequence>MSSTLPILETDSVPAGTGERCSPHATPGILDVPIEALRGWLAERNHPPMRINQIRKQILANRATAFEDMSDLPKGLRADLAGTHRVFSMSVERHFAASDDTHKLVLRLADGRMIEAVLIQDDGRATACISTQVGCGMGCVFCASGLNGVVRNLTAGEMVEQLVLLRNLTDANTTNPGRAQRLTHIVVMGMGEPLANLDNLLDALAVAGDKNGLGIGARHVTISTVGLPAKIRKLAESGKQYHLAVSLHAPNDELRTRIVPTNDKVGMDAILAAADEFYEKTGRQVTYEYVVLGGLNDQAPHARQLAGLLHGRRAHVNLIPWNAVEGLPFKRPAEADLQYLIDTLRRSGISVKVRKRKGSEIDAACGQLRRQAEAALGGERSQ</sequence>
<feature type="binding site" evidence="14">
    <location>
        <position position="322"/>
    </location>
    <ligand>
        <name>S-adenosyl-L-methionine</name>
        <dbReference type="ChEBI" id="CHEBI:59789"/>
    </ligand>
</feature>
<dbReference type="EC" id="2.1.1.192" evidence="14"/>
<comment type="function">
    <text evidence="14">Specifically methylates position 2 of adenine 2503 in 23S rRNA and position 2 of adenine 37 in tRNAs.</text>
</comment>
<feature type="disulfide bond" description="(transient)" evidence="14">
    <location>
        <begin position="128"/>
        <end position="365"/>
    </location>
</feature>
<dbReference type="Gene3D" id="3.20.20.70">
    <property type="entry name" value="Aldolase class I"/>
    <property type="match status" value="1"/>
</dbReference>
<evidence type="ECO:0000256" key="2">
    <source>
        <dbReference type="ARBA" id="ARBA00007544"/>
    </source>
</evidence>
<dbReference type="PROSITE" id="PS51918">
    <property type="entry name" value="RADICAL_SAM"/>
    <property type="match status" value="1"/>
</dbReference>